<organism evidence="2 3">
    <name type="scientific">Caerostris extrusa</name>
    <name type="common">Bark spider</name>
    <name type="synonym">Caerostris bankana</name>
    <dbReference type="NCBI Taxonomy" id="172846"/>
    <lineage>
        <taxon>Eukaryota</taxon>
        <taxon>Metazoa</taxon>
        <taxon>Ecdysozoa</taxon>
        <taxon>Arthropoda</taxon>
        <taxon>Chelicerata</taxon>
        <taxon>Arachnida</taxon>
        <taxon>Araneae</taxon>
        <taxon>Araneomorphae</taxon>
        <taxon>Entelegynae</taxon>
        <taxon>Araneoidea</taxon>
        <taxon>Araneidae</taxon>
        <taxon>Caerostris</taxon>
    </lineage>
</organism>
<evidence type="ECO:0000313" key="3">
    <source>
        <dbReference type="Proteomes" id="UP001054945"/>
    </source>
</evidence>
<reference evidence="2 3" key="1">
    <citation type="submission" date="2021-06" db="EMBL/GenBank/DDBJ databases">
        <title>Caerostris extrusa draft genome.</title>
        <authorList>
            <person name="Kono N."/>
            <person name="Arakawa K."/>
        </authorList>
    </citation>
    <scope>NUCLEOTIDE SEQUENCE [LARGE SCALE GENOMIC DNA]</scope>
</reference>
<proteinExistence type="predicted"/>
<dbReference type="AlphaFoldDB" id="A0AAV4WPT6"/>
<comment type="caution">
    <text evidence="2">The sequence shown here is derived from an EMBL/GenBank/DDBJ whole genome shotgun (WGS) entry which is preliminary data.</text>
</comment>
<protein>
    <submittedName>
        <fullName evidence="2">Uncharacterized protein</fullName>
    </submittedName>
</protein>
<feature type="compositionally biased region" description="Basic and acidic residues" evidence="1">
    <location>
        <begin position="73"/>
        <end position="89"/>
    </location>
</feature>
<feature type="compositionally biased region" description="Polar residues" evidence="1">
    <location>
        <begin position="1"/>
        <end position="10"/>
    </location>
</feature>
<keyword evidence="3" id="KW-1185">Reference proteome</keyword>
<name>A0AAV4WPT6_CAEEX</name>
<sequence length="198" mass="21689">MFLETNWSTESDAEEEEEKRPNVLVGNDSLGSTFIPEDIPSTRPTLVDKLIALDGNALWNRPMNVSDYDELHEESKHDASPENSVDKDSLDNVNYFLPENPVTESSIQIEGPDRPFLVESSNHMEIKELAPSIQSSIHLSVNQPPSSTPSKLFLLSNDTASAVIAAASSQDATASLTSLKCEMGDPNANLLSYLILRS</sequence>
<evidence type="ECO:0000313" key="2">
    <source>
        <dbReference type="EMBL" id="GIY83849.1"/>
    </source>
</evidence>
<feature type="region of interest" description="Disordered" evidence="1">
    <location>
        <begin position="70"/>
        <end position="89"/>
    </location>
</feature>
<feature type="region of interest" description="Disordered" evidence="1">
    <location>
        <begin position="1"/>
        <end position="38"/>
    </location>
</feature>
<gene>
    <name evidence="2" type="primary">AVEN_97821_1</name>
    <name evidence="2" type="ORF">CEXT_326631</name>
</gene>
<dbReference type="EMBL" id="BPLR01016435">
    <property type="protein sequence ID" value="GIY83849.1"/>
    <property type="molecule type" value="Genomic_DNA"/>
</dbReference>
<accession>A0AAV4WPT6</accession>
<evidence type="ECO:0000256" key="1">
    <source>
        <dbReference type="SAM" id="MobiDB-lite"/>
    </source>
</evidence>
<dbReference type="Proteomes" id="UP001054945">
    <property type="component" value="Unassembled WGS sequence"/>
</dbReference>